<dbReference type="RefSeq" id="XP_042933948.1">
    <property type="nucleotide sequence ID" value="XM_043078014.1"/>
</dbReference>
<evidence type="ECO:0000256" key="2">
    <source>
        <dbReference type="ARBA" id="ARBA00013064"/>
    </source>
</evidence>
<keyword evidence="9" id="KW-1185">Reference proteome</keyword>
<dbReference type="EMBL" id="CAAKNF010000193">
    <property type="protein sequence ID" value="VIO92950.1"/>
    <property type="molecule type" value="Genomic_DNA"/>
</dbReference>
<dbReference type="InterPro" id="IPR036873">
    <property type="entry name" value="Rhodanese-like_dom_sf"/>
</dbReference>
<dbReference type="GO" id="GO:0033550">
    <property type="term" value="F:MAP kinase tyrosine phosphatase activity"/>
    <property type="evidence" value="ECO:0007669"/>
    <property type="project" value="TreeGrafter"/>
</dbReference>
<evidence type="ECO:0000313" key="9">
    <source>
        <dbReference type="Proteomes" id="UP000006672"/>
    </source>
</evidence>
<proteinExistence type="inferred from homology"/>
<dbReference type="CTD" id="6099180"/>
<evidence type="ECO:0000259" key="6">
    <source>
        <dbReference type="PROSITE" id="PS50054"/>
    </source>
</evidence>
<feature type="domain" description="Tyrosine-protein phosphatase" evidence="6">
    <location>
        <begin position="141"/>
        <end position="284"/>
    </location>
</feature>
<dbReference type="InterPro" id="IPR016130">
    <property type="entry name" value="Tyr_Pase_AS"/>
</dbReference>
<dbReference type="InterPro" id="IPR000387">
    <property type="entry name" value="Tyr_Pase_dom"/>
</dbReference>
<dbReference type="OrthoDB" id="165342at2759"/>
<evidence type="ECO:0000313" key="8">
    <source>
        <dbReference type="EMBL" id="VIO92950.1"/>
    </source>
</evidence>
<feature type="compositionally biased region" description="Low complexity" evidence="5">
    <location>
        <begin position="648"/>
        <end position="661"/>
    </location>
</feature>
<evidence type="ECO:0000256" key="3">
    <source>
        <dbReference type="ARBA" id="ARBA00022801"/>
    </source>
</evidence>
<dbReference type="Pfam" id="PF00782">
    <property type="entry name" value="DSPc"/>
    <property type="match status" value="1"/>
</dbReference>
<dbReference type="InterPro" id="IPR000340">
    <property type="entry name" value="Dual-sp_phosphatase_cat-dom"/>
</dbReference>
<reference evidence="10" key="3">
    <citation type="submission" date="2022-04" db="UniProtKB">
        <authorList>
            <consortium name="WormBaseParasite"/>
        </authorList>
    </citation>
    <scope>IDENTIFICATION</scope>
</reference>
<accession>A0A8L7T1C6</accession>
<dbReference type="Proteomes" id="UP000006672">
    <property type="component" value="Unassembled WGS sequence"/>
</dbReference>
<dbReference type="KEGG" id="bmy:BM_BM3177"/>
<dbReference type="GeneID" id="6099180"/>
<evidence type="ECO:0000256" key="5">
    <source>
        <dbReference type="SAM" id="MobiDB-lite"/>
    </source>
</evidence>
<dbReference type="GO" id="GO:0043409">
    <property type="term" value="P:negative regulation of MAPK cascade"/>
    <property type="evidence" value="ECO:0007669"/>
    <property type="project" value="TreeGrafter"/>
</dbReference>
<reference evidence="9" key="1">
    <citation type="journal article" date="2007" name="Science">
        <title>Draft genome of the filarial nematode parasite Brugia malayi.</title>
        <authorList>
            <person name="Ghedin E."/>
            <person name="Wang S."/>
            <person name="Spiro D."/>
            <person name="Caler E."/>
            <person name="Zhao Q."/>
            <person name="Crabtree J."/>
            <person name="Allen J.E."/>
            <person name="Delcher A.L."/>
            <person name="Guiliano D.B."/>
            <person name="Miranda-Saavedra D."/>
            <person name="Angiuoli S.V."/>
            <person name="Creasy T."/>
            <person name="Amedeo P."/>
            <person name="Haas B."/>
            <person name="El-Sayed N.M."/>
            <person name="Wortman J.R."/>
            <person name="Feldblyum T."/>
            <person name="Tallon L."/>
            <person name="Schatz M."/>
            <person name="Shumway M."/>
            <person name="Koo H."/>
            <person name="Salzberg S.L."/>
            <person name="Schobel S."/>
            <person name="Pertea M."/>
            <person name="Pop M."/>
            <person name="White O."/>
            <person name="Barton G.J."/>
            <person name="Carlow C.K."/>
            <person name="Crawford M.J."/>
            <person name="Daub J."/>
            <person name="Dimmic M.W."/>
            <person name="Estes C.F."/>
            <person name="Foster J.M."/>
            <person name="Ganatra M."/>
            <person name="Gregory W.F."/>
            <person name="Johnson N.M."/>
            <person name="Jin J."/>
            <person name="Komuniecki R."/>
            <person name="Korf I."/>
            <person name="Kumar S."/>
            <person name="Laney S."/>
            <person name="Li B.W."/>
            <person name="Li W."/>
            <person name="Lindblom T.H."/>
            <person name="Lustigman S."/>
            <person name="Ma D."/>
            <person name="Maina C.V."/>
            <person name="Martin D.M."/>
            <person name="McCarter J.P."/>
            <person name="McReynolds L."/>
            <person name="Mitreva M."/>
            <person name="Nutman T.B."/>
            <person name="Parkinson J."/>
            <person name="Peregrin-Alvarez J.M."/>
            <person name="Poole C."/>
            <person name="Ren Q."/>
            <person name="Saunders L."/>
            <person name="Sluder A.E."/>
            <person name="Smith K."/>
            <person name="Stanke M."/>
            <person name="Unnasch T.R."/>
            <person name="Ware J."/>
            <person name="Wei A.D."/>
            <person name="Weil G."/>
            <person name="Williams D.J."/>
            <person name="Zhang Y."/>
            <person name="Williams S.A."/>
            <person name="Fraser-Liggett C."/>
            <person name="Slatko B."/>
            <person name="Blaxter M.L."/>
            <person name="Scott A.L."/>
        </authorList>
    </citation>
    <scope>NUCLEOTIDE SEQUENCE</scope>
    <source>
        <strain evidence="9">FR3</strain>
    </source>
</reference>
<feature type="compositionally biased region" description="Basic and acidic residues" evidence="5">
    <location>
        <begin position="669"/>
        <end position="678"/>
    </location>
</feature>
<dbReference type="SUPFAM" id="SSF52799">
    <property type="entry name" value="(Phosphotyrosine protein) phosphatases II"/>
    <property type="match status" value="1"/>
</dbReference>
<dbReference type="InterPro" id="IPR020422">
    <property type="entry name" value="TYR_PHOSPHATASE_DUAL_dom"/>
</dbReference>
<accession>A0A4E9F842</accession>
<evidence type="ECO:0000256" key="4">
    <source>
        <dbReference type="ARBA" id="ARBA00022912"/>
    </source>
</evidence>
<dbReference type="Gene3D" id="3.40.250.10">
    <property type="entry name" value="Rhodanese-like domain"/>
    <property type="match status" value="1"/>
</dbReference>
<evidence type="ECO:0000259" key="7">
    <source>
        <dbReference type="PROSITE" id="PS50056"/>
    </source>
</evidence>
<protein>
    <recommendedName>
        <fullName evidence="2">protein-tyrosine-phosphatase</fullName>
        <ecNumber evidence="2">3.1.3.48</ecNumber>
    </recommendedName>
</protein>
<dbReference type="PROSITE" id="PS50054">
    <property type="entry name" value="TYR_PHOSPHATASE_DUAL"/>
    <property type="match status" value="1"/>
</dbReference>
<comment type="similarity">
    <text evidence="1">Belongs to the protein-tyrosine phosphatase family. Non-receptor class dual specificity subfamily.</text>
</comment>
<dbReference type="WBParaSite" id="Bm3177a.1">
    <property type="protein sequence ID" value="Bm3177a.1"/>
    <property type="gene ID" value="WBGene00223438"/>
</dbReference>
<keyword evidence="3" id="KW-0378">Hydrolase</keyword>
<dbReference type="PROSITE" id="PS00383">
    <property type="entry name" value="TYR_PHOSPHATASE_1"/>
    <property type="match status" value="1"/>
</dbReference>
<dbReference type="GO" id="GO:0017017">
    <property type="term" value="F:MAP kinase tyrosine/serine/threonine phosphatase activity"/>
    <property type="evidence" value="ECO:0007669"/>
    <property type="project" value="TreeGrafter"/>
</dbReference>
<gene>
    <name evidence="8" type="primary">Bma-vhp-1</name>
    <name evidence="8" type="ORF">BM_BM3177</name>
</gene>
<dbReference type="EC" id="3.1.3.48" evidence="2"/>
<feature type="domain" description="Tyrosine specific protein phosphatases" evidence="7">
    <location>
        <begin position="205"/>
        <end position="265"/>
    </location>
</feature>
<dbReference type="PANTHER" id="PTHR10159:SF533">
    <property type="entry name" value="TYROSINE-PROTEIN PHOSPHATASE VHP-1"/>
    <property type="match status" value="1"/>
</dbReference>
<organism evidence="8">
    <name type="scientific">Brugia malayi</name>
    <name type="common">Filarial nematode worm</name>
    <dbReference type="NCBI Taxonomy" id="6279"/>
    <lineage>
        <taxon>Eukaryota</taxon>
        <taxon>Metazoa</taxon>
        <taxon>Ecdysozoa</taxon>
        <taxon>Nematoda</taxon>
        <taxon>Chromadorea</taxon>
        <taxon>Rhabditida</taxon>
        <taxon>Spirurina</taxon>
        <taxon>Spiruromorpha</taxon>
        <taxon>Filarioidea</taxon>
        <taxon>Onchocercidae</taxon>
        <taxon>Brugia</taxon>
    </lineage>
</organism>
<keyword evidence="4" id="KW-0904">Protein phosphatase</keyword>
<dbReference type="InterPro" id="IPR029021">
    <property type="entry name" value="Prot-tyrosine_phosphatase-like"/>
</dbReference>
<dbReference type="Gene3D" id="3.90.190.10">
    <property type="entry name" value="Protein tyrosine phosphatase superfamily"/>
    <property type="match status" value="1"/>
</dbReference>
<evidence type="ECO:0000313" key="10">
    <source>
        <dbReference type="WBParaSite" id="Bm3177a.1"/>
    </source>
</evidence>
<name>A0A4E9F842_BRUMA</name>
<dbReference type="PROSITE" id="PS50056">
    <property type="entry name" value="TYR_PHOSPHATASE_2"/>
    <property type="match status" value="1"/>
</dbReference>
<reference evidence="8" key="2">
    <citation type="submission" date="2019-04" db="EMBL/GenBank/DDBJ databases">
        <authorList>
            <person name="Howe K."/>
            <person name="Paulini M."/>
            <person name="Williams G."/>
        </authorList>
    </citation>
    <scope>NUCLEOTIDE SEQUENCE [LARGE SCALE GENOMIC DNA]</scope>
    <source>
        <strain evidence="8">FR3</strain>
    </source>
</reference>
<sequence length="690" mass="77376">MLSQIGEEKCNSTLVDLVLYSENDQTISEKTLTNNYSNVLSGIKRKCCNGDDEKCSDSDSDSVDDDDSPQKLLRTLQEKFTSSKRFHKVLVLRDGFNDFRNRFPDLCESSTKRQENVEKNVMGNHILTSISNPCLSTTNDGPTQILPFLYLGSQQDAMDSSLLSKYGIKYVINLSVNCPEPDILKQEGHFMRIPISDTYQAKLLPHFEDAFKFLDKVCERGSVALVHCLAGISRSPTLAIAYMMRRNNWTSEQAYRYVKERRPSISPNFNFMGQLLEYEARLREKNNLNLSSKSSEHDEECRNDNNTTVSTSFFTLSSVSKSNLPGDIRPVQECDNTENISKLGKSISCDTLSQRISSYKPQNFWDNDCSRPSSKTNENGKRVMESTCQHLLDRPRVLDGLKSRKALSIPEKVNEDLPSPSTELQKLSFTHSSDISNSASNPLFLSTNHMDESNSICINSTILSTSQIDHYSAENFTFNSCDHLSIPSTSLSSPSPSSSSSFSTYNRNRNHRITMGHKFLTRISHYLRKGTTYQMKHTRSITIGGNIAKDNIIGCRSILPSSIPTYSSSLLINNKCDASSSSSSSSSNASIDDMLRSNSVNSLDKTDKHATASTASRTLQTLRRRRMLEQQQQQQQQDHSQFINVTESNDNGDSNANANTTESILESSRTFRETDRDSISSASSLEILVQ</sequence>
<dbReference type="PANTHER" id="PTHR10159">
    <property type="entry name" value="DUAL SPECIFICITY PROTEIN PHOSPHATASE"/>
    <property type="match status" value="1"/>
</dbReference>
<dbReference type="GO" id="GO:0008330">
    <property type="term" value="F:protein tyrosine/threonine phosphatase activity"/>
    <property type="evidence" value="ECO:0007669"/>
    <property type="project" value="TreeGrafter"/>
</dbReference>
<feature type="region of interest" description="Disordered" evidence="5">
    <location>
        <begin position="645"/>
        <end position="690"/>
    </location>
</feature>
<dbReference type="AlphaFoldDB" id="A0A4E9F842"/>
<dbReference type="SMART" id="SM00195">
    <property type="entry name" value="DSPc"/>
    <property type="match status" value="1"/>
</dbReference>
<dbReference type="GO" id="GO:0005737">
    <property type="term" value="C:cytoplasm"/>
    <property type="evidence" value="ECO:0007669"/>
    <property type="project" value="TreeGrafter"/>
</dbReference>
<evidence type="ECO:0000256" key="1">
    <source>
        <dbReference type="ARBA" id="ARBA00008601"/>
    </source>
</evidence>